<dbReference type="SUPFAM" id="SSF53822">
    <property type="entry name" value="Periplasmic binding protein-like I"/>
    <property type="match status" value="1"/>
</dbReference>
<evidence type="ECO:0000256" key="2">
    <source>
        <dbReference type="SAM" id="SignalP"/>
    </source>
</evidence>
<dbReference type="InterPro" id="IPR007443">
    <property type="entry name" value="LpoA"/>
</dbReference>
<dbReference type="Proteomes" id="UP001597033">
    <property type="component" value="Unassembled WGS sequence"/>
</dbReference>
<dbReference type="EMBL" id="JBHTKN010000001">
    <property type="protein sequence ID" value="MFD1040945.1"/>
    <property type="molecule type" value="Genomic_DNA"/>
</dbReference>
<keyword evidence="4" id="KW-1185">Reference proteome</keyword>
<name>A0ABW3LVK1_9GAMM</name>
<gene>
    <name evidence="3" type="ORF">ACFQ2N_01095</name>
</gene>
<feature type="signal peptide" evidence="2">
    <location>
        <begin position="1"/>
        <end position="39"/>
    </location>
</feature>
<comment type="caution">
    <text evidence="3">The sequence shown here is derived from an EMBL/GenBank/DDBJ whole genome shotgun (WGS) entry which is preliminary data.</text>
</comment>
<reference evidence="4" key="1">
    <citation type="journal article" date="2019" name="Int. J. Syst. Evol. Microbiol.">
        <title>The Global Catalogue of Microorganisms (GCM) 10K type strain sequencing project: providing services to taxonomists for standard genome sequencing and annotation.</title>
        <authorList>
            <consortium name="The Broad Institute Genomics Platform"/>
            <consortium name="The Broad Institute Genome Sequencing Center for Infectious Disease"/>
            <person name="Wu L."/>
            <person name="Ma J."/>
        </authorList>
    </citation>
    <scope>NUCLEOTIDE SEQUENCE [LARGE SCALE GENOMIC DNA]</scope>
    <source>
        <strain evidence="4">CCUG 55854</strain>
    </source>
</reference>
<dbReference type="RefSeq" id="WP_162376211.1">
    <property type="nucleotide sequence ID" value="NZ_JBHTKN010000001.1"/>
</dbReference>
<organism evidence="3 4">
    <name type="scientific">Pseudoxanthomonas kaohsiungensis</name>
    <dbReference type="NCBI Taxonomy" id="283923"/>
    <lineage>
        <taxon>Bacteria</taxon>
        <taxon>Pseudomonadati</taxon>
        <taxon>Pseudomonadota</taxon>
        <taxon>Gammaproteobacteria</taxon>
        <taxon>Lysobacterales</taxon>
        <taxon>Lysobacteraceae</taxon>
        <taxon>Pseudoxanthomonas</taxon>
    </lineage>
</organism>
<keyword evidence="1" id="KW-0472">Membrane</keyword>
<dbReference type="PANTHER" id="PTHR38038:SF1">
    <property type="entry name" value="PENICILLIN-BINDING PROTEIN ACTIVATOR LPOA"/>
    <property type="match status" value="1"/>
</dbReference>
<dbReference type="PANTHER" id="PTHR38038">
    <property type="entry name" value="PENICILLIN-BINDING PROTEIN ACTIVATOR LPOA"/>
    <property type="match status" value="1"/>
</dbReference>
<dbReference type="CDD" id="cd06339">
    <property type="entry name" value="PBP1_YraM_LppC_lipoprotein-like"/>
    <property type="match status" value="1"/>
</dbReference>
<evidence type="ECO:0000313" key="3">
    <source>
        <dbReference type="EMBL" id="MFD1040945.1"/>
    </source>
</evidence>
<keyword evidence="2" id="KW-0732">Signal</keyword>
<dbReference type="Pfam" id="PF04348">
    <property type="entry name" value="LppC"/>
    <property type="match status" value="1"/>
</dbReference>
<sequence length="589" mass="60024">MPNPASPAPPLHRLRWLAPALAVLLAAGCASVSTTPATAPEHAAALAQLEQGQARDAAQRLEALAAAARGNARNALLADAAFAWHEAGDDAKARSLAAQVDVRRTGGASLARFALLQAELAVAARQPAAATAALAGSDPAVLPAALQARWHLAQGQGLEAGGDIAAAAGARARADAGLQGEARDGNRREIERLLSSLDDATLAARAAALPAGDPLYNFAGRALVRRGLPLPRPFDTGESWDFSQRAPAAADGYRPPRKLAVLLPLSGPMATASGPVRDGLLAGYHAEGRARPPVTFYDTTGTPAGAVAAYARAVAEGNDYVVGPLGRDEVGAVFAQADARVPSLALNRGNVAPPPGHLAFSLAPEDDGIAAADYLLAREHRKVVVIGGSDDNGRRAVDAFRARLGERGGSVVGVVSVGEPDASGNVGDVSAQLVQAAVAGADSVFLAVRGAQARALAPQLATAGFSSRTRVAASQLLSGTGKASEDVVLDGIVFPGEAWPARGVAGLPPYSQVSEMLPTARGAAARLFAFGYDAWMISAYLERLVTRSDGELAGATGTLRLDGFGNVARQPQWSIFSGGVPVPLAGSGR</sequence>
<proteinExistence type="predicted"/>
<dbReference type="Gene3D" id="3.40.50.2300">
    <property type="match status" value="2"/>
</dbReference>
<evidence type="ECO:0000256" key="1">
    <source>
        <dbReference type="ARBA" id="ARBA00023136"/>
    </source>
</evidence>
<protein>
    <submittedName>
        <fullName evidence="3">Penicillin-binding protein activator</fullName>
    </submittedName>
</protein>
<accession>A0ABW3LVK1</accession>
<dbReference type="InterPro" id="IPR028082">
    <property type="entry name" value="Peripla_BP_I"/>
</dbReference>
<evidence type="ECO:0000313" key="4">
    <source>
        <dbReference type="Proteomes" id="UP001597033"/>
    </source>
</evidence>
<feature type="chain" id="PRO_5045772218" evidence="2">
    <location>
        <begin position="40"/>
        <end position="589"/>
    </location>
</feature>